<evidence type="ECO:0000313" key="3">
    <source>
        <dbReference type="Proteomes" id="UP000789570"/>
    </source>
</evidence>
<accession>A0A9N8V2I4</accession>
<feature type="compositionally biased region" description="Acidic residues" evidence="1">
    <location>
        <begin position="172"/>
        <end position="182"/>
    </location>
</feature>
<protein>
    <submittedName>
        <fullName evidence="2">10306_t:CDS:1</fullName>
    </submittedName>
</protein>
<proteinExistence type="predicted"/>
<organism evidence="2 3">
    <name type="scientific">Funneliformis caledonium</name>
    <dbReference type="NCBI Taxonomy" id="1117310"/>
    <lineage>
        <taxon>Eukaryota</taxon>
        <taxon>Fungi</taxon>
        <taxon>Fungi incertae sedis</taxon>
        <taxon>Mucoromycota</taxon>
        <taxon>Glomeromycotina</taxon>
        <taxon>Glomeromycetes</taxon>
        <taxon>Glomerales</taxon>
        <taxon>Glomeraceae</taxon>
        <taxon>Funneliformis</taxon>
    </lineage>
</organism>
<dbReference type="EMBL" id="CAJVPQ010000002">
    <property type="protein sequence ID" value="CAG8435706.1"/>
    <property type="molecule type" value="Genomic_DNA"/>
</dbReference>
<dbReference type="Proteomes" id="UP000789570">
    <property type="component" value="Unassembled WGS sequence"/>
</dbReference>
<keyword evidence="3" id="KW-1185">Reference proteome</keyword>
<feature type="region of interest" description="Disordered" evidence="1">
    <location>
        <begin position="154"/>
        <end position="182"/>
    </location>
</feature>
<evidence type="ECO:0000313" key="2">
    <source>
        <dbReference type="EMBL" id="CAG8435706.1"/>
    </source>
</evidence>
<dbReference type="OrthoDB" id="10563848at2759"/>
<gene>
    <name evidence="2" type="ORF">FCALED_LOCUS25</name>
</gene>
<name>A0A9N8V2I4_9GLOM</name>
<reference evidence="2" key="1">
    <citation type="submission" date="2021-06" db="EMBL/GenBank/DDBJ databases">
        <authorList>
            <person name="Kallberg Y."/>
            <person name="Tangrot J."/>
            <person name="Rosling A."/>
        </authorList>
    </citation>
    <scope>NUCLEOTIDE SEQUENCE</scope>
    <source>
        <strain evidence="2">UK204</strain>
    </source>
</reference>
<sequence>MSTTTTTTKTSIAKPMFLIKTTFDNTTTITPVMATASMASSHSSSAGSLYLPIQQKNKKHHRLQHKHLRKPQSFDTYLPTSTTTPSYGYYTRSASLSSSCSSTSSLDYNDFSTEDMMYGYGSSKSPNSTPSIQSCPRLRRGSSAVKLVRFAGAEANDDESSIVSSSSSSSADDWDPREIEEEDDEVFFVSQPRSFHLTFHKKSLTS</sequence>
<feature type="compositionally biased region" description="Low complexity" evidence="1">
    <location>
        <begin position="161"/>
        <end position="171"/>
    </location>
</feature>
<comment type="caution">
    <text evidence="2">The sequence shown here is derived from an EMBL/GenBank/DDBJ whole genome shotgun (WGS) entry which is preliminary data.</text>
</comment>
<dbReference type="AlphaFoldDB" id="A0A9N8V2I4"/>
<evidence type="ECO:0000256" key="1">
    <source>
        <dbReference type="SAM" id="MobiDB-lite"/>
    </source>
</evidence>